<reference evidence="3 4" key="1">
    <citation type="submission" date="2016-12" db="EMBL/GenBank/DDBJ databases">
        <title>Candidatus Reconcilibacillus cellulovorans genome.</title>
        <authorList>
            <person name="Kolinko S."/>
            <person name="Wu Y.-W."/>
            <person name="Tachea F."/>
            <person name="Denzel E."/>
            <person name="Hiras J."/>
            <person name="Baecker N."/>
            <person name="Chan L.J."/>
            <person name="Eichorst S.A."/>
            <person name="Frey D."/>
            <person name="Adams P.D."/>
            <person name="Pray T."/>
            <person name="Tanjore D."/>
            <person name="Petzold C.J."/>
            <person name="Gladden J.M."/>
            <person name="Simmons B.A."/>
            <person name="Singer S.W."/>
        </authorList>
    </citation>
    <scope>NUCLEOTIDE SEQUENCE [LARGE SCALE GENOMIC DNA]</scope>
    <source>
        <strain evidence="3">JTherm</strain>
    </source>
</reference>
<dbReference type="SUPFAM" id="SSF51735">
    <property type="entry name" value="NAD(P)-binding Rossmann-fold domains"/>
    <property type="match status" value="1"/>
</dbReference>
<dbReference type="PRINTS" id="PR00081">
    <property type="entry name" value="GDHRDH"/>
</dbReference>
<dbReference type="GO" id="GO:0016616">
    <property type="term" value="F:oxidoreductase activity, acting on the CH-OH group of donors, NAD or NADP as acceptor"/>
    <property type="evidence" value="ECO:0007669"/>
    <property type="project" value="TreeGrafter"/>
</dbReference>
<comment type="caution">
    <text evidence="3">The sequence shown here is derived from an EMBL/GenBank/DDBJ whole genome shotgun (WGS) entry which is preliminary data.</text>
</comment>
<dbReference type="PROSITE" id="PS00061">
    <property type="entry name" value="ADH_SHORT"/>
    <property type="match status" value="1"/>
</dbReference>
<dbReference type="EMBL" id="MOXJ01000002">
    <property type="protein sequence ID" value="PDO11505.1"/>
    <property type="molecule type" value="Genomic_DNA"/>
</dbReference>
<keyword evidence="2" id="KW-0560">Oxidoreductase</keyword>
<evidence type="ECO:0000256" key="1">
    <source>
        <dbReference type="ARBA" id="ARBA00006484"/>
    </source>
</evidence>
<dbReference type="FunFam" id="3.40.50.720:FF:000084">
    <property type="entry name" value="Short-chain dehydrogenase reductase"/>
    <property type="match status" value="1"/>
</dbReference>
<evidence type="ECO:0000313" key="4">
    <source>
        <dbReference type="Proteomes" id="UP000243688"/>
    </source>
</evidence>
<organism evidence="3 4">
    <name type="scientific">Candidatus Reconcilbacillus cellulovorans</name>
    <dbReference type="NCBI Taxonomy" id="1906605"/>
    <lineage>
        <taxon>Bacteria</taxon>
        <taxon>Bacillati</taxon>
        <taxon>Bacillota</taxon>
        <taxon>Bacilli</taxon>
        <taxon>Bacillales</taxon>
        <taxon>Paenibacillaceae</taxon>
        <taxon>Candidatus Reconcilbacillus</taxon>
    </lineage>
</organism>
<proteinExistence type="inferred from homology"/>
<dbReference type="Gene3D" id="3.40.50.720">
    <property type="entry name" value="NAD(P)-binding Rossmann-like Domain"/>
    <property type="match status" value="1"/>
</dbReference>
<dbReference type="PANTHER" id="PTHR42760">
    <property type="entry name" value="SHORT-CHAIN DEHYDROGENASES/REDUCTASES FAMILY MEMBER"/>
    <property type="match status" value="1"/>
</dbReference>
<evidence type="ECO:0000313" key="3">
    <source>
        <dbReference type="EMBL" id="PDO11505.1"/>
    </source>
</evidence>
<dbReference type="PRINTS" id="PR00080">
    <property type="entry name" value="SDRFAMILY"/>
</dbReference>
<protein>
    <submittedName>
        <fullName evidence="3">3-ketoacyl-ACP reductase</fullName>
    </submittedName>
</protein>
<gene>
    <name evidence="3" type="ORF">BLM47_01910</name>
</gene>
<sequence>MRKLEGRVVIVTGAGSGMGRAMAILFAREGAKVVVSDINGQTAEETLRTIEAEGGSAAVSIADVAKEEDARRLVDFAVERYGTLDVLVNNAGIMDGMFAAHEVTDELWERVFAVNVTGPMRLIRKALPIFMEKKKGNIINIASIGGLQGSRAGAAYTASKHALIGLTKNVGFQYAGLGIRCNAIAPGGVRTNIGVGSAKPSEFGLDKATKGMALNPRLGEPEEIAKVALFLASDDSSFVNGAVLTADGGWTAY</sequence>
<name>A0A2A6E3E2_9BACL</name>
<dbReference type="GO" id="GO:0006633">
    <property type="term" value="P:fatty acid biosynthetic process"/>
    <property type="evidence" value="ECO:0007669"/>
    <property type="project" value="TreeGrafter"/>
</dbReference>
<dbReference type="CDD" id="cd05233">
    <property type="entry name" value="SDR_c"/>
    <property type="match status" value="1"/>
</dbReference>
<dbReference type="AlphaFoldDB" id="A0A2A6E3E2"/>
<dbReference type="PANTHER" id="PTHR42760:SF133">
    <property type="entry name" value="3-OXOACYL-[ACYL-CARRIER-PROTEIN] REDUCTASE"/>
    <property type="match status" value="1"/>
</dbReference>
<dbReference type="Proteomes" id="UP000243688">
    <property type="component" value="Unassembled WGS sequence"/>
</dbReference>
<dbReference type="GO" id="GO:0008206">
    <property type="term" value="P:bile acid metabolic process"/>
    <property type="evidence" value="ECO:0007669"/>
    <property type="project" value="UniProtKB-ARBA"/>
</dbReference>
<accession>A0A2A6E3E2</accession>
<dbReference type="Pfam" id="PF13561">
    <property type="entry name" value="adh_short_C2"/>
    <property type="match status" value="1"/>
</dbReference>
<comment type="similarity">
    <text evidence="1">Belongs to the short-chain dehydrogenases/reductases (SDR) family.</text>
</comment>
<dbReference type="InterPro" id="IPR002347">
    <property type="entry name" value="SDR_fam"/>
</dbReference>
<dbReference type="GO" id="GO:0048038">
    <property type="term" value="F:quinone binding"/>
    <property type="evidence" value="ECO:0007669"/>
    <property type="project" value="TreeGrafter"/>
</dbReference>
<evidence type="ECO:0000256" key="2">
    <source>
        <dbReference type="ARBA" id="ARBA00023002"/>
    </source>
</evidence>
<dbReference type="InterPro" id="IPR036291">
    <property type="entry name" value="NAD(P)-bd_dom_sf"/>
</dbReference>
<dbReference type="InterPro" id="IPR020904">
    <property type="entry name" value="Sc_DH/Rdtase_CS"/>
</dbReference>
<dbReference type="NCBIfam" id="NF005559">
    <property type="entry name" value="PRK07231.1"/>
    <property type="match status" value="1"/>
</dbReference>